<feature type="chain" id="PRO_5018204855" evidence="1">
    <location>
        <begin position="23"/>
        <end position="279"/>
    </location>
</feature>
<dbReference type="InterPro" id="IPR017946">
    <property type="entry name" value="PLC-like_Pdiesterase_TIM-brl"/>
</dbReference>
<keyword evidence="4" id="KW-1185">Reference proteome</keyword>
<gene>
    <name evidence="3" type="ORF">EDC28_106306</name>
</gene>
<dbReference type="EMBL" id="RJUL01000006">
    <property type="protein sequence ID" value="ROQ25056.1"/>
    <property type="molecule type" value="Genomic_DNA"/>
</dbReference>
<accession>A0A3N1PKJ9</accession>
<dbReference type="PROSITE" id="PS51704">
    <property type="entry name" value="GP_PDE"/>
    <property type="match status" value="1"/>
</dbReference>
<evidence type="ECO:0000256" key="1">
    <source>
        <dbReference type="SAM" id="SignalP"/>
    </source>
</evidence>
<evidence type="ECO:0000259" key="2">
    <source>
        <dbReference type="PROSITE" id="PS51704"/>
    </source>
</evidence>
<dbReference type="OrthoDB" id="9795622at2"/>
<comment type="caution">
    <text evidence="3">The sequence shown here is derived from an EMBL/GenBank/DDBJ whole genome shotgun (WGS) entry which is preliminary data.</text>
</comment>
<keyword evidence="1" id="KW-0732">Signal</keyword>
<name>A0A3N1PKJ9_9GAMM</name>
<proteinExistence type="predicted"/>
<dbReference type="Proteomes" id="UP000268033">
    <property type="component" value="Unassembled WGS sequence"/>
</dbReference>
<dbReference type="STRING" id="584787.GCA_001247655_03899"/>
<dbReference type="PANTHER" id="PTHR46211:SF14">
    <property type="entry name" value="GLYCEROPHOSPHODIESTER PHOSPHODIESTERASE"/>
    <property type="match status" value="1"/>
</dbReference>
<evidence type="ECO:0000313" key="3">
    <source>
        <dbReference type="EMBL" id="ROQ25056.1"/>
    </source>
</evidence>
<dbReference type="AlphaFoldDB" id="A0A3N1PKJ9"/>
<dbReference type="RefSeq" id="WP_050659360.1">
    <property type="nucleotide sequence ID" value="NZ_JBLXEP010000002.1"/>
</dbReference>
<dbReference type="SUPFAM" id="SSF51695">
    <property type="entry name" value="PLC-like phosphodiesterases"/>
    <property type="match status" value="1"/>
</dbReference>
<feature type="domain" description="GP-PDE" evidence="2">
    <location>
        <begin position="24"/>
        <end position="264"/>
    </location>
</feature>
<organism evidence="3 4">
    <name type="scientific">Gallaecimonas pentaromativorans</name>
    <dbReference type="NCBI Taxonomy" id="584787"/>
    <lineage>
        <taxon>Bacteria</taxon>
        <taxon>Pseudomonadati</taxon>
        <taxon>Pseudomonadota</taxon>
        <taxon>Gammaproteobacteria</taxon>
        <taxon>Enterobacterales</taxon>
        <taxon>Gallaecimonadaceae</taxon>
        <taxon>Gallaecimonas</taxon>
    </lineage>
</organism>
<evidence type="ECO:0000313" key="4">
    <source>
        <dbReference type="Proteomes" id="UP000268033"/>
    </source>
</evidence>
<dbReference type="InterPro" id="IPR030395">
    <property type="entry name" value="GP_PDE_dom"/>
</dbReference>
<dbReference type="Gene3D" id="3.20.20.190">
    <property type="entry name" value="Phosphatidylinositol (PI) phosphodiesterase"/>
    <property type="match status" value="1"/>
</dbReference>
<feature type="signal peptide" evidence="1">
    <location>
        <begin position="1"/>
        <end position="22"/>
    </location>
</feature>
<protein>
    <submittedName>
        <fullName evidence="3">Glycerophosphoryl diester phosphodiesterase</fullName>
    </submittedName>
</protein>
<dbReference type="GO" id="GO:0006629">
    <property type="term" value="P:lipid metabolic process"/>
    <property type="evidence" value="ECO:0007669"/>
    <property type="project" value="InterPro"/>
</dbReference>
<dbReference type="Pfam" id="PF03009">
    <property type="entry name" value="GDPD"/>
    <property type="match status" value="1"/>
</dbReference>
<sequence length="279" mass="31033">MGRQYKAALLASVLLLAMPAMAKVMVISHRGVAGLAPENTLAAVEKAVHLGVDAIEVDVRRAKDGALVVFHDDSVDRTTNGHGKVSNLTLAQLNALDAGAWFGPQYQDEWIPTLAEVMQALASRTPRLILELKEPGMEEEVLAHIRTYQMQDRVIIKSFDPDILDRFAALAPDIPRLYGFFGWSPRFNLLLDDEIRRVNPLAMKVSYLQVYYSLLTPEFLTQAHGQGFKVIAWGAHSRQALQSMLSLGVDGIETDYPDRLNSLLAENRSQPLTVGYREH</sequence>
<dbReference type="GO" id="GO:0008081">
    <property type="term" value="F:phosphoric diester hydrolase activity"/>
    <property type="evidence" value="ECO:0007669"/>
    <property type="project" value="InterPro"/>
</dbReference>
<dbReference type="PANTHER" id="PTHR46211">
    <property type="entry name" value="GLYCEROPHOSPHORYL DIESTER PHOSPHODIESTERASE"/>
    <property type="match status" value="1"/>
</dbReference>
<reference evidence="3 4" key="1">
    <citation type="submission" date="2018-11" db="EMBL/GenBank/DDBJ databases">
        <title>Genomic Encyclopedia of Type Strains, Phase IV (KMG-IV): sequencing the most valuable type-strain genomes for metagenomic binning, comparative biology and taxonomic classification.</title>
        <authorList>
            <person name="Goeker M."/>
        </authorList>
    </citation>
    <scope>NUCLEOTIDE SEQUENCE [LARGE SCALE GENOMIC DNA]</scope>
    <source>
        <strain evidence="3 4">DSM 21945</strain>
    </source>
</reference>